<dbReference type="Pfam" id="PF01370">
    <property type="entry name" value="Epimerase"/>
    <property type="match status" value="1"/>
</dbReference>
<dbReference type="Gene3D" id="3.40.50.720">
    <property type="entry name" value="NAD(P)-binding Rossmann-like Domain"/>
    <property type="match status" value="1"/>
</dbReference>
<name>A0A8H4P725_9HYPO</name>
<keyword evidence="5" id="KW-1185">Reference proteome</keyword>
<dbReference type="SUPFAM" id="SSF51735">
    <property type="entry name" value="NAD(P)-binding Rossmann-fold domains"/>
    <property type="match status" value="1"/>
</dbReference>
<evidence type="ECO:0000256" key="1">
    <source>
        <dbReference type="ARBA" id="ARBA00007637"/>
    </source>
</evidence>
<dbReference type="OrthoDB" id="202470at2759"/>
<feature type="domain" description="NAD-dependent epimerase/dehydratase" evidence="3">
    <location>
        <begin position="16"/>
        <end position="259"/>
    </location>
</feature>
<dbReference type="AlphaFoldDB" id="A0A8H4P725"/>
<evidence type="ECO:0000313" key="4">
    <source>
        <dbReference type="EMBL" id="KAF4450452.1"/>
    </source>
</evidence>
<comment type="caution">
    <text evidence="4">The sequence shown here is derived from an EMBL/GenBank/DDBJ whole genome shotgun (WGS) entry which is preliminary data.</text>
</comment>
<dbReference type="Gene3D" id="3.90.25.10">
    <property type="entry name" value="UDP-galactose 4-epimerase, domain 1"/>
    <property type="match status" value="1"/>
</dbReference>
<dbReference type="PRINTS" id="PR01713">
    <property type="entry name" value="NUCEPIMERASE"/>
</dbReference>
<protein>
    <recommendedName>
        <fullName evidence="3">NAD-dependent epimerase/dehydratase domain-containing protein</fullName>
    </recommendedName>
</protein>
<dbReference type="InterPro" id="IPR036291">
    <property type="entry name" value="NAD(P)-bd_dom_sf"/>
</dbReference>
<organism evidence="4 5">
    <name type="scientific">Fusarium austroafricanum</name>
    <dbReference type="NCBI Taxonomy" id="2364996"/>
    <lineage>
        <taxon>Eukaryota</taxon>
        <taxon>Fungi</taxon>
        <taxon>Dikarya</taxon>
        <taxon>Ascomycota</taxon>
        <taxon>Pezizomycotina</taxon>
        <taxon>Sordariomycetes</taxon>
        <taxon>Hypocreomycetidae</taxon>
        <taxon>Hypocreales</taxon>
        <taxon>Nectriaceae</taxon>
        <taxon>Fusarium</taxon>
        <taxon>Fusarium concolor species complex</taxon>
    </lineage>
</organism>
<gene>
    <name evidence="4" type="ORF">F53441_6451</name>
</gene>
<evidence type="ECO:0000256" key="2">
    <source>
        <dbReference type="ARBA" id="ARBA00023027"/>
    </source>
</evidence>
<accession>A0A8H4P725</accession>
<proteinExistence type="inferred from homology"/>
<sequence>MTIITALRNIIQRREILVTGGAGFIGSHLVETLLVEGCWSVAVVDNFDDFYSPEIKRANVAPHLLNPHFRLYEVDVRDAEALRAIFDAHNFTAVVHLAASAGVLPSLKYPNHYFDTNVNGTLNLLQCAKEFGVNQFLFGSSSSVYGLGAKVPFSESCKVSQPISPYAASKASAELLCHTYSHLYGIRCICLRFFTVYGPRQRPDLAIHKFTRLIHQGKPIPIFGDGTSRRDYTYIDDIIDGMSAALDYNGSMYEIFNLGESQTIQLKDLINALEETLGRKAIIDRREQQAGDMVVTYADISKARSSLGYKPRTQIREGIVKFVAWYLSQNGESRNLVQHL</sequence>
<reference evidence="4" key="1">
    <citation type="submission" date="2020-01" db="EMBL/GenBank/DDBJ databases">
        <title>Identification and distribution of gene clusters putatively required for synthesis of sphingolipid metabolism inhibitors in phylogenetically diverse species of the filamentous fungus Fusarium.</title>
        <authorList>
            <person name="Kim H.-S."/>
            <person name="Busman M."/>
            <person name="Brown D.W."/>
            <person name="Divon H."/>
            <person name="Uhlig S."/>
            <person name="Proctor R.H."/>
        </authorList>
    </citation>
    <scope>NUCLEOTIDE SEQUENCE</scope>
    <source>
        <strain evidence="4">NRRL 53441</strain>
    </source>
</reference>
<dbReference type="Proteomes" id="UP000605986">
    <property type="component" value="Unassembled WGS sequence"/>
</dbReference>
<dbReference type="EMBL" id="JAADJG010000250">
    <property type="protein sequence ID" value="KAF4450452.1"/>
    <property type="molecule type" value="Genomic_DNA"/>
</dbReference>
<keyword evidence="2" id="KW-0520">NAD</keyword>
<evidence type="ECO:0000313" key="5">
    <source>
        <dbReference type="Proteomes" id="UP000605986"/>
    </source>
</evidence>
<evidence type="ECO:0000259" key="3">
    <source>
        <dbReference type="Pfam" id="PF01370"/>
    </source>
</evidence>
<dbReference type="PANTHER" id="PTHR43574">
    <property type="entry name" value="EPIMERASE-RELATED"/>
    <property type="match status" value="1"/>
</dbReference>
<comment type="similarity">
    <text evidence="1">Belongs to the NAD(P)-dependent epimerase/dehydratase family.</text>
</comment>
<dbReference type="InterPro" id="IPR001509">
    <property type="entry name" value="Epimerase_deHydtase"/>
</dbReference>